<sequence length="496" mass="54237">MADKSPRIKPGSSKINDSAADGSHRVPSGDSPPSALPQRPDPLPSLFLPDPVTTAQITDPRPSVELFAINEVAGVASPTSFADYRVPARKSLGEVDAQGVRVFKQRQYVAVSDDHFVQVVRDAESGLFRATVARELKASGPLMEPDAEGRYWRPIASGSPLDRGDAPSGLARSVDERLATLFPTMAQDARTSMHRERLTGDPLLAVARLEAQHFTLVKDLGAWTGQVPSRHPVTGLPLTNTEIAAQTASRERFAQELQDNWSRKATSANPYTPSTLDYDLDVLGSLPRLSADFSHVRELSLTSTAPLEDSTFLASFPGVRYLTLSGFALKSFPAEVYQMRELVTLTLDNCDIRLSEASVEGLAHIEQLTLLDLSNNPLGLSPDLRFMRRLDSLYLSDTGLNQVPVGLFESESLAFADLRNNEIAHLPDELFEVPDVRQVNFNFRNNPLDEATLQRVSVYMEAAGLDRKVLIQVDGEGQMQPQIAAFEGEDSGVESS</sequence>
<name>A0A3T0JNH0_PSESX</name>
<dbReference type="AlphaFoldDB" id="A0A3T0JNH0"/>
<evidence type="ECO:0000256" key="1">
    <source>
        <dbReference type="ARBA" id="ARBA00022614"/>
    </source>
</evidence>
<dbReference type="InterPro" id="IPR050216">
    <property type="entry name" value="LRR_domain-containing"/>
</dbReference>
<protein>
    <recommendedName>
        <fullName evidence="6">Leucine-rich repeat domain-containing protein</fullName>
    </recommendedName>
</protein>
<accession>A0A3T0JNH0</accession>
<reference evidence="4 5" key="1">
    <citation type="submission" date="2017-11" db="EMBL/GenBank/DDBJ databases">
        <title>Effect of PGPRs.</title>
        <authorList>
            <person name="Oliva R."/>
            <person name="Nong J."/>
            <person name="Roman V."/>
        </authorList>
    </citation>
    <scope>NUCLEOTIDE SEQUENCE [LARGE SCALE GENOMIC DNA]</scope>
    <source>
        <strain evidence="4">Inb918</strain>
    </source>
</reference>
<evidence type="ECO:0000256" key="3">
    <source>
        <dbReference type="SAM" id="MobiDB-lite"/>
    </source>
</evidence>
<dbReference type="Proteomes" id="UP000282760">
    <property type="component" value="Chromosome"/>
</dbReference>
<evidence type="ECO:0000256" key="2">
    <source>
        <dbReference type="ARBA" id="ARBA00022737"/>
    </source>
</evidence>
<evidence type="ECO:0008006" key="6">
    <source>
        <dbReference type="Google" id="ProtNLM"/>
    </source>
</evidence>
<dbReference type="InterPro" id="IPR032675">
    <property type="entry name" value="LRR_dom_sf"/>
</dbReference>
<dbReference type="EMBL" id="CP024646">
    <property type="protein sequence ID" value="AZV24967.1"/>
    <property type="molecule type" value="Genomic_DNA"/>
</dbReference>
<dbReference type="GO" id="GO:0005737">
    <property type="term" value="C:cytoplasm"/>
    <property type="evidence" value="ECO:0007669"/>
    <property type="project" value="TreeGrafter"/>
</dbReference>
<feature type="region of interest" description="Disordered" evidence="3">
    <location>
        <begin position="1"/>
        <end position="55"/>
    </location>
</feature>
<dbReference type="SUPFAM" id="SSF52058">
    <property type="entry name" value="L domain-like"/>
    <property type="match status" value="1"/>
</dbReference>
<evidence type="ECO:0000313" key="4">
    <source>
        <dbReference type="EMBL" id="AZV24967.1"/>
    </source>
</evidence>
<dbReference type="PANTHER" id="PTHR48051">
    <property type="match status" value="1"/>
</dbReference>
<evidence type="ECO:0000313" key="5">
    <source>
        <dbReference type="Proteomes" id="UP000282760"/>
    </source>
</evidence>
<dbReference type="PANTHER" id="PTHR48051:SF1">
    <property type="entry name" value="RAS SUPPRESSOR PROTEIN 1"/>
    <property type="match status" value="1"/>
</dbReference>
<keyword evidence="2" id="KW-0677">Repeat</keyword>
<organism evidence="4 5">
    <name type="scientific">Pseudomonas syringae</name>
    <dbReference type="NCBI Taxonomy" id="317"/>
    <lineage>
        <taxon>Bacteria</taxon>
        <taxon>Pseudomonadati</taxon>
        <taxon>Pseudomonadota</taxon>
        <taxon>Gammaproteobacteria</taxon>
        <taxon>Pseudomonadales</taxon>
        <taxon>Pseudomonadaceae</taxon>
        <taxon>Pseudomonas</taxon>
    </lineage>
</organism>
<gene>
    <name evidence="4" type="ORF">CT157_02725</name>
</gene>
<proteinExistence type="predicted"/>
<keyword evidence="1" id="KW-0433">Leucine-rich repeat</keyword>
<dbReference type="Gene3D" id="3.80.10.10">
    <property type="entry name" value="Ribonuclease Inhibitor"/>
    <property type="match status" value="1"/>
</dbReference>